<sequence length="224" mass="25874">MGFYRKEESDMLTALLTIAFLEAVAGMAAVFLTKEFALIRILDWTEDKGVIGTAAGLCFAFLLLPYLMAEVIFALIWTAVTERREKKRGNRHTGRKMIDEQPTAYEANDWIPRSKRLPEQERWVLATVMHSAWVSDYDSKWVKKEEKIHHQKSFGTYLAHVNTFGKWIFLDEGYETTCEKEVGNDHGRVYDVAVAWQPLPEPYRAADSKPDWKEHMLNTFLAGH</sequence>
<gene>
    <name evidence="2" type="ORF">DQQ01_12655</name>
</gene>
<accession>A0A2Z4UCV1</accession>
<keyword evidence="1" id="KW-0472">Membrane</keyword>
<feature type="transmembrane region" description="Helical" evidence="1">
    <location>
        <begin position="53"/>
        <end position="80"/>
    </location>
</feature>
<dbReference type="RefSeq" id="WP_111920337.1">
    <property type="nucleotide sequence ID" value="NZ_CP030280.1"/>
</dbReference>
<dbReference type="EMBL" id="CP030280">
    <property type="protein sequence ID" value="AWY98851.1"/>
    <property type="molecule type" value="Genomic_DNA"/>
</dbReference>
<protein>
    <recommendedName>
        <fullName evidence="4">DUF551 domain-containing protein</fullName>
    </recommendedName>
</protein>
<keyword evidence="3" id="KW-1185">Reference proteome</keyword>
<dbReference type="OrthoDB" id="1938254at2"/>
<evidence type="ECO:0000256" key="1">
    <source>
        <dbReference type="SAM" id="Phobius"/>
    </source>
</evidence>
<evidence type="ECO:0008006" key="4">
    <source>
        <dbReference type="Google" id="ProtNLM"/>
    </source>
</evidence>
<feature type="transmembrane region" description="Helical" evidence="1">
    <location>
        <begin position="12"/>
        <end position="33"/>
    </location>
</feature>
<evidence type="ECO:0000313" key="2">
    <source>
        <dbReference type="EMBL" id="AWY98851.1"/>
    </source>
</evidence>
<dbReference type="Proteomes" id="UP000250003">
    <property type="component" value="Chromosome"/>
</dbReference>
<proteinExistence type="predicted"/>
<keyword evidence="1" id="KW-1133">Transmembrane helix</keyword>
<dbReference type="KEGG" id="blau:DQQ01_12655"/>
<evidence type="ECO:0000313" key="3">
    <source>
        <dbReference type="Proteomes" id="UP000250003"/>
    </source>
</evidence>
<name>A0A2Z4UCV1_9FIRM</name>
<keyword evidence="1" id="KW-0812">Transmembrane</keyword>
<dbReference type="AlphaFoldDB" id="A0A2Z4UCV1"/>
<organism evidence="2 3">
    <name type="scientific">Blautia argi</name>
    <dbReference type="NCBI Taxonomy" id="1912897"/>
    <lineage>
        <taxon>Bacteria</taxon>
        <taxon>Bacillati</taxon>
        <taxon>Bacillota</taxon>
        <taxon>Clostridia</taxon>
        <taxon>Lachnospirales</taxon>
        <taxon>Lachnospiraceae</taxon>
        <taxon>Blautia</taxon>
    </lineage>
</organism>
<reference evidence="3" key="1">
    <citation type="submission" date="2018-06" db="EMBL/GenBank/DDBJ databases">
        <title>Description of Blautia argi sp. nov., a new anaerobic isolated from dog feces.</title>
        <authorList>
            <person name="Chang Y.-H."/>
            <person name="Paek J."/>
            <person name="Shin Y."/>
        </authorList>
    </citation>
    <scope>NUCLEOTIDE SEQUENCE [LARGE SCALE GENOMIC DNA]</scope>
    <source>
        <strain evidence="3">KCTC 15426</strain>
    </source>
</reference>